<protein>
    <submittedName>
        <fullName evidence="1">Uncharacterized protein</fullName>
    </submittedName>
</protein>
<dbReference type="Proteomes" id="UP000279962">
    <property type="component" value="Chromosome"/>
</dbReference>
<proteinExistence type="predicted"/>
<organism evidence="1 2">
    <name type="scientific">Acinetobacter wuhouensis</name>
    <dbReference type="NCBI Taxonomy" id="1879050"/>
    <lineage>
        <taxon>Bacteria</taxon>
        <taxon>Pseudomonadati</taxon>
        <taxon>Pseudomonadota</taxon>
        <taxon>Gammaproteobacteria</taxon>
        <taxon>Moraxellales</taxon>
        <taxon>Moraxellaceae</taxon>
        <taxon>Acinetobacter</taxon>
    </lineage>
</organism>
<reference evidence="1 2" key="1">
    <citation type="submission" date="2018-10" db="EMBL/GenBank/DDBJ databases">
        <title>The complete genome of Acinetobacter wuhouensis strain WCHAW010062.</title>
        <authorList>
            <person name="Hu Y."/>
            <person name="Long H."/>
            <person name="Feng Y."/>
            <person name="Zong Z."/>
        </authorList>
    </citation>
    <scope>NUCLEOTIDE SEQUENCE [LARGE SCALE GENOMIC DNA]</scope>
    <source>
        <strain evidence="1 2">WCHAW010062</strain>
    </source>
</reference>
<gene>
    <name evidence="1" type="ORF">CDG68_18385</name>
</gene>
<name>A0A3G2T5G1_9GAMM</name>
<evidence type="ECO:0000313" key="1">
    <source>
        <dbReference type="EMBL" id="AYO55498.1"/>
    </source>
</evidence>
<accession>A0A3G2T5G1</accession>
<sequence length="110" mass="13110">MFDIEEINEKFVSHNHVVECLLKYDDIYGYYNLELTLAIDLFEQTLPNLKIRFVNISNLDIRNFGNGFTQFIDLHIEKNHDGWSSIKYNVFQIEEENISFKCLDIEEILD</sequence>
<dbReference type="EMBL" id="CP033133">
    <property type="protein sequence ID" value="AYO55498.1"/>
    <property type="molecule type" value="Genomic_DNA"/>
</dbReference>
<dbReference type="RefSeq" id="WP_087553730.1">
    <property type="nucleotide sequence ID" value="NZ_CP033133.1"/>
</dbReference>
<evidence type="ECO:0000313" key="2">
    <source>
        <dbReference type="Proteomes" id="UP000279962"/>
    </source>
</evidence>
<dbReference type="AlphaFoldDB" id="A0A3G2T5G1"/>